<gene>
    <name evidence="1" type="ORF">D3F03_12875</name>
</gene>
<sequence>MHRLTRAPNAALATLWADLLCEGGMPATVQRLYLSAVAGELPPHECLPEIWLDHVEHKERALALLEALRNLPQRRWHCPACGELVEGGFEQCWNCGALMPPL</sequence>
<dbReference type="EMBL" id="QXJC01000005">
    <property type="protein sequence ID" value="RID97708.1"/>
    <property type="molecule type" value="Genomic_DNA"/>
</dbReference>
<dbReference type="Proteomes" id="UP000266302">
    <property type="component" value="Unassembled WGS sequence"/>
</dbReference>
<protein>
    <submittedName>
        <fullName evidence="1">DUF2007 domain-containing protein</fullName>
    </submittedName>
</protein>
<dbReference type="OrthoDB" id="9814654at2"/>
<organism evidence="1 2">
    <name type="scientific">Simplicispira hankyongi</name>
    <dbReference type="NCBI Taxonomy" id="2315688"/>
    <lineage>
        <taxon>Bacteria</taxon>
        <taxon>Pseudomonadati</taxon>
        <taxon>Pseudomonadota</taxon>
        <taxon>Betaproteobacteria</taxon>
        <taxon>Burkholderiales</taxon>
        <taxon>Comamonadaceae</taxon>
        <taxon>Simplicispira</taxon>
    </lineage>
</organism>
<keyword evidence="2" id="KW-1185">Reference proteome</keyword>
<evidence type="ECO:0000313" key="2">
    <source>
        <dbReference type="Proteomes" id="UP000266302"/>
    </source>
</evidence>
<accession>A0A398CA36</accession>
<dbReference type="RefSeq" id="WP_119109813.1">
    <property type="nucleotide sequence ID" value="NZ_QXJC01000005.1"/>
</dbReference>
<comment type="caution">
    <text evidence="1">The sequence shown here is derived from an EMBL/GenBank/DDBJ whole genome shotgun (WGS) entry which is preliminary data.</text>
</comment>
<dbReference type="AlphaFoldDB" id="A0A398CA36"/>
<proteinExistence type="predicted"/>
<reference evidence="1 2" key="1">
    <citation type="submission" date="2018-09" db="EMBL/GenBank/DDBJ databases">
        <title>Draft genome of Simplicispira sp. NY-02.</title>
        <authorList>
            <person name="Im W.T."/>
        </authorList>
    </citation>
    <scope>NUCLEOTIDE SEQUENCE [LARGE SCALE GENOMIC DNA]</scope>
    <source>
        <strain evidence="1 2">NY-02</strain>
    </source>
</reference>
<name>A0A398CA36_9BURK</name>
<evidence type="ECO:0000313" key="1">
    <source>
        <dbReference type="EMBL" id="RID97708.1"/>
    </source>
</evidence>